<comment type="catalytic activity">
    <reaction evidence="4">
        <text>L-phenylalanyl-tRNA(Phe) + an N-terminal L-alpha-aminoacyl-[protein] = an N-terminal L-phenylalanyl-L-alpha-aminoacyl-[protein] + tRNA(Phe)</text>
        <dbReference type="Rhea" id="RHEA:43632"/>
        <dbReference type="Rhea" id="RHEA-COMP:9668"/>
        <dbReference type="Rhea" id="RHEA-COMP:9699"/>
        <dbReference type="Rhea" id="RHEA-COMP:10636"/>
        <dbReference type="Rhea" id="RHEA-COMP:10637"/>
        <dbReference type="ChEBI" id="CHEBI:78442"/>
        <dbReference type="ChEBI" id="CHEBI:78531"/>
        <dbReference type="ChEBI" id="CHEBI:78597"/>
        <dbReference type="ChEBI" id="CHEBI:83561"/>
        <dbReference type="EC" id="2.3.2.6"/>
    </reaction>
</comment>
<dbReference type="InterPro" id="IPR016181">
    <property type="entry name" value="Acyl_CoA_acyltransferase"/>
</dbReference>
<dbReference type="Gene3D" id="3.40.630.70">
    <property type="entry name" value="Leucyl/phenylalanyl-tRNA-protein transferase, C-terminal domain"/>
    <property type="match status" value="1"/>
</dbReference>
<keyword evidence="6" id="KW-1185">Reference proteome</keyword>
<keyword evidence="1 4" id="KW-0963">Cytoplasm</keyword>
<dbReference type="Pfam" id="PF03588">
    <property type="entry name" value="Leu_Phe_trans"/>
    <property type="match status" value="1"/>
</dbReference>
<dbReference type="SUPFAM" id="SSF55729">
    <property type="entry name" value="Acyl-CoA N-acyltransferases (Nat)"/>
    <property type="match status" value="1"/>
</dbReference>
<evidence type="ECO:0000313" key="5">
    <source>
        <dbReference type="EMBL" id="GAA4828614.1"/>
    </source>
</evidence>
<dbReference type="RefSeq" id="WP_345370080.1">
    <property type="nucleotide sequence ID" value="NZ_BAABJX010000020.1"/>
</dbReference>
<evidence type="ECO:0000256" key="4">
    <source>
        <dbReference type="HAMAP-Rule" id="MF_00688"/>
    </source>
</evidence>
<dbReference type="GO" id="GO:0016740">
    <property type="term" value="F:transferase activity"/>
    <property type="evidence" value="ECO:0007669"/>
    <property type="project" value="UniProtKB-KW"/>
</dbReference>
<comment type="catalytic activity">
    <reaction evidence="4">
        <text>N-terminal L-lysyl-[protein] + L-leucyl-tRNA(Leu) = N-terminal L-leucyl-L-lysyl-[protein] + tRNA(Leu) + H(+)</text>
        <dbReference type="Rhea" id="RHEA:12340"/>
        <dbReference type="Rhea" id="RHEA-COMP:9613"/>
        <dbReference type="Rhea" id="RHEA-COMP:9622"/>
        <dbReference type="Rhea" id="RHEA-COMP:12670"/>
        <dbReference type="Rhea" id="RHEA-COMP:12671"/>
        <dbReference type="ChEBI" id="CHEBI:15378"/>
        <dbReference type="ChEBI" id="CHEBI:65249"/>
        <dbReference type="ChEBI" id="CHEBI:78442"/>
        <dbReference type="ChEBI" id="CHEBI:78494"/>
        <dbReference type="ChEBI" id="CHEBI:133043"/>
        <dbReference type="EC" id="2.3.2.6"/>
    </reaction>
</comment>
<name>A0ABP9D6R3_9BACT</name>
<dbReference type="InterPro" id="IPR042203">
    <property type="entry name" value="Leu/Phe-tRNA_Trfase_C"/>
</dbReference>
<keyword evidence="3 4" id="KW-0012">Acyltransferase</keyword>
<sequence>MPIFRLEDDELSFPPAYLAEEPGIIAVGGDLSPDRLIQAYAGGIFPWFHPGDEPLWWSPNPRCVIFPAKIKISKSMRQVLRKGQFTVTFDQNFEGVIDNCQKIYREDQQGETWISEELKASYMELHRRGFVHSVEVWQDEELVGGLYGGYMGKCFFGESMFAKASNASKVGFIMLAKNLEEKGFELIDCQVHTPHLESLGAEMIPRADFLKTIEENYHTEFIKEDWNEFFRTDFFDKKQ</sequence>
<gene>
    <name evidence="4 5" type="primary">aat</name>
    <name evidence="5" type="ORF">GCM10023331_12120</name>
</gene>
<evidence type="ECO:0000256" key="2">
    <source>
        <dbReference type="ARBA" id="ARBA00022679"/>
    </source>
</evidence>
<accession>A0ABP9D6R3</accession>
<dbReference type="PANTHER" id="PTHR30098:SF2">
    <property type="entry name" value="LEUCYL_PHENYLALANYL-TRNA--PROTEIN TRANSFERASE"/>
    <property type="match status" value="1"/>
</dbReference>
<comment type="catalytic activity">
    <reaction evidence="4">
        <text>N-terminal L-arginyl-[protein] + L-leucyl-tRNA(Leu) = N-terminal L-leucyl-L-arginyl-[protein] + tRNA(Leu) + H(+)</text>
        <dbReference type="Rhea" id="RHEA:50416"/>
        <dbReference type="Rhea" id="RHEA-COMP:9613"/>
        <dbReference type="Rhea" id="RHEA-COMP:9622"/>
        <dbReference type="Rhea" id="RHEA-COMP:12672"/>
        <dbReference type="Rhea" id="RHEA-COMP:12673"/>
        <dbReference type="ChEBI" id="CHEBI:15378"/>
        <dbReference type="ChEBI" id="CHEBI:64719"/>
        <dbReference type="ChEBI" id="CHEBI:78442"/>
        <dbReference type="ChEBI" id="CHEBI:78494"/>
        <dbReference type="ChEBI" id="CHEBI:133044"/>
        <dbReference type="EC" id="2.3.2.6"/>
    </reaction>
</comment>
<reference evidence="6" key="1">
    <citation type="journal article" date="2019" name="Int. J. Syst. Evol. Microbiol.">
        <title>The Global Catalogue of Microorganisms (GCM) 10K type strain sequencing project: providing services to taxonomists for standard genome sequencing and annotation.</title>
        <authorList>
            <consortium name="The Broad Institute Genomics Platform"/>
            <consortium name="The Broad Institute Genome Sequencing Center for Infectious Disease"/>
            <person name="Wu L."/>
            <person name="Ma J."/>
        </authorList>
    </citation>
    <scope>NUCLEOTIDE SEQUENCE [LARGE SCALE GENOMIC DNA]</scope>
    <source>
        <strain evidence="6">JCM 18326</strain>
    </source>
</reference>
<comment type="function">
    <text evidence="4">Functions in the N-end rule pathway of protein degradation where it conjugates Leu, Phe and, less efficiently, Met from aminoacyl-tRNAs to the N-termini of proteins containing an N-terminal arginine or lysine.</text>
</comment>
<dbReference type="EC" id="2.3.2.6" evidence="4"/>
<dbReference type="Proteomes" id="UP001500298">
    <property type="component" value="Unassembled WGS sequence"/>
</dbReference>
<keyword evidence="2 4" id="KW-0808">Transferase</keyword>
<dbReference type="EMBL" id="BAABJX010000020">
    <property type="protein sequence ID" value="GAA4828614.1"/>
    <property type="molecule type" value="Genomic_DNA"/>
</dbReference>
<evidence type="ECO:0000313" key="6">
    <source>
        <dbReference type="Proteomes" id="UP001500298"/>
    </source>
</evidence>
<comment type="subcellular location">
    <subcellularLocation>
        <location evidence="4">Cytoplasm</location>
    </subcellularLocation>
</comment>
<evidence type="ECO:0000256" key="1">
    <source>
        <dbReference type="ARBA" id="ARBA00022490"/>
    </source>
</evidence>
<proteinExistence type="inferred from homology"/>
<dbReference type="NCBIfam" id="TIGR00667">
    <property type="entry name" value="aat"/>
    <property type="match status" value="1"/>
</dbReference>
<protein>
    <recommendedName>
        <fullName evidence="4">Leucyl/phenylalanyl-tRNA--protein transferase</fullName>
        <ecNumber evidence="4">2.3.2.6</ecNumber>
    </recommendedName>
    <alternativeName>
        <fullName evidence="4">L/F-transferase</fullName>
    </alternativeName>
    <alternativeName>
        <fullName evidence="4">Leucyltransferase</fullName>
    </alternativeName>
    <alternativeName>
        <fullName evidence="4">Phenyalanyltransferase</fullName>
    </alternativeName>
</protein>
<evidence type="ECO:0000256" key="3">
    <source>
        <dbReference type="ARBA" id="ARBA00023315"/>
    </source>
</evidence>
<comment type="caution">
    <text evidence="5">The sequence shown here is derived from an EMBL/GenBank/DDBJ whole genome shotgun (WGS) entry which is preliminary data.</text>
</comment>
<dbReference type="PANTHER" id="PTHR30098">
    <property type="entry name" value="LEUCYL/PHENYLALANYL-TRNA--PROTEIN TRANSFERASE"/>
    <property type="match status" value="1"/>
</dbReference>
<comment type="similarity">
    <text evidence="4">Belongs to the L/F-transferase family.</text>
</comment>
<dbReference type="InterPro" id="IPR004616">
    <property type="entry name" value="Leu/Phe-tRNA_Trfase"/>
</dbReference>
<dbReference type="HAMAP" id="MF_00688">
    <property type="entry name" value="Leu_Phe_trans"/>
    <property type="match status" value="1"/>
</dbReference>
<organism evidence="5 6">
    <name type="scientific">Algivirga pacifica</name>
    <dbReference type="NCBI Taxonomy" id="1162670"/>
    <lineage>
        <taxon>Bacteria</taxon>
        <taxon>Pseudomonadati</taxon>
        <taxon>Bacteroidota</taxon>
        <taxon>Cytophagia</taxon>
        <taxon>Cytophagales</taxon>
        <taxon>Flammeovirgaceae</taxon>
        <taxon>Algivirga</taxon>
    </lineage>
</organism>
<dbReference type="InterPro" id="IPR042221">
    <property type="entry name" value="Leu/Phe-tRNA_Trfase_N"/>
</dbReference>
<dbReference type="Gene3D" id="3.30.70.3550">
    <property type="entry name" value="Leucyl/phenylalanyl-tRNA-protein transferase, N-terminal domain"/>
    <property type="match status" value="1"/>
</dbReference>